<dbReference type="Proteomes" id="UP000035540">
    <property type="component" value="Chromosome"/>
</dbReference>
<dbReference type="Pfam" id="PF03795">
    <property type="entry name" value="YCII"/>
    <property type="match status" value="1"/>
</dbReference>
<dbReference type="KEGG" id="cted:CTEST_07915"/>
<evidence type="ECO:0000313" key="3">
    <source>
        <dbReference type="EMBL" id="AKK09013.1"/>
    </source>
</evidence>
<dbReference type="PATRIC" id="fig|136857.5.peg.1573"/>
<comment type="similarity">
    <text evidence="1">Belongs to the YciI family.</text>
</comment>
<dbReference type="InterPro" id="IPR005545">
    <property type="entry name" value="YCII"/>
</dbReference>
<feature type="domain" description="YCII-related" evidence="2">
    <location>
        <begin position="22"/>
        <end position="98"/>
    </location>
</feature>
<dbReference type="STRING" id="136857.CTEST_07915"/>
<proteinExistence type="inferred from homology"/>
<reference evidence="4" key="2">
    <citation type="submission" date="2015-05" db="EMBL/GenBank/DDBJ databases">
        <title>Complete genome sequence of Corynebacterium testudinoris DSM 44614, recovered from necrotic lesions in the mouth of a tortoise.</title>
        <authorList>
            <person name="Ruckert C."/>
            <person name="Albersmeier A."/>
            <person name="Winkler A."/>
            <person name="Tauch A."/>
        </authorList>
    </citation>
    <scope>NUCLEOTIDE SEQUENCE [LARGE SCALE GENOMIC DNA]</scope>
    <source>
        <strain evidence="4">DSM 44614</strain>
    </source>
</reference>
<name>A0A0G3HAR7_9CORY</name>
<sequence>MLGGLESFVMNHFAIHYLYAADSEDIVRVRPEHRQFLGELRDKGQLVGSGPYTDGLGGALIIIRLPEPATISDAEELMDQDPFTQQHCLAGRTVREWNPVINVFS</sequence>
<evidence type="ECO:0000313" key="4">
    <source>
        <dbReference type="Proteomes" id="UP000035540"/>
    </source>
</evidence>
<protein>
    <recommendedName>
        <fullName evidence="2">YCII-related domain-containing protein</fullName>
    </recommendedName>
</protein>
<evidence type="ECO:0000259" key="2">
    <source>
        <dbReference type="Pfam" id="PF03795"/>
    </source>
</evidence>
<dbReference type="Gene3D" id="3.30.70.1060">
    <property type="entry name" value="Dimeric alpha+beta barrel"/>
    <property type="match status" value="1"/>
</dbReference>
<accession>A0A0G3HAR7</accession>
<dbReference type="SUPFAM" id="SSF54909">
    <property type="entry name" value="Dimeric alpha+beta barrel"/>
    <property type="match status" value="1"/>
</dbReference>
<gene>
    <name evidence="3" type="ORF">CTEST_07915</name>
</gene>
<evidence type="ECO:0000256" key="1">
    <source>
        <dbReference type="ARBA" id="ARBA00007689"/>
    </source>
</evidence>
<dbReference type="InterPro" id="IPR011008">
    <property type="entry name" value="Dimeric_a/b-barrel"/>
</dbReference>
<reference evidence="3 4" key="1">
    <citation type="journal article" date="2015" name="Genome Announc.">
        <title>Complete Genome Sequence of the Type Strain Corynebacterium testudinoris DSM 44614, Recovered from Necrotic Lesions in the Mouth of a Tortoise.</title>
        <authorList>
            <person name="Ruckert C."/>
            <person name="Kriete M."/>
            <person name="Jaenicke S."/>
            <person name="Winkler A."/>
            <person name="Tauch A."/>
        </authorList>
    </citation>
    <scope>NUCLEOTIDE SEQUENCE [LARGE SCALE GENOMIC DNA]</scope>
    <source>
        <strain evidence="3 4">DSM 44614</strain>
    </source>
</reference>
<keyword evidence="4" id="KW-1185">Reference proteome</keyword>
<dbReference type="AlphaFoldDB" id="A0A0G3HAR7"/>
<organism evidence="3 4">
    <name type="scientific">Corynebacterium testudinoris</name>
    <dbReference type="NCBI Taxonomy" id="136857"/>
    <lineage>
        <taxon>Bacteria</taxon>
        <taxon>Bacillati</taxon>
        <taxon>Actinomycetota</taxon>
        <taxon>Actinomycetes</taxon>
        <taxon>Mycobacteriales</taxon>
        <taxon>Corynebacteriaceae</taxon>
        <taxon>Corynebacterium</taxon>
    </lineage>
</organism>
<dbReference type="EMBL" id="CP011545">
    <property type="protein sequence ID" value="AKK09013.1"/>
    <property type="molecule type" value="Genomic_DNA"/>
</dbReference>